<evidence type="ECO:0000313" key="1">
    <source>
        <dbReference type="Proteomes" id="UP000887580"/>
    </source>
</evidence>
<reference evidence="2" key="1">
    <citation type="submission" date="2022-11" db="UniProtKB">
        <authorList>
            <consortium name="WormBaseParasite"/>
        </authorList>
    </citation>
    <scope>IDENTIFICATION</scope>
</reference>
<organism evidence="1 2">
    <name type="scientific">Panagrolaimus sp. PS1159</name>
    <dbReference type="NCBI Taxonomy" id="55785"/>
    <lineage>
        <taxon>Eukaryota</taxon>
        <taxon>Metazoa</taxon>
        <taxon>Ecdysozoa</taxon>
        <taxon>Nematoda</taxon>
        <taxon>Chromadorea</taxon>
        <taxon>Rhabditida</taxon>
        <taxon>Tylenchina</taxon>
        <taxon>Panagrolaimomorpha</taxon>
        <taxon>Panagrolaimoidea</taxon>
        <taxon>Panagrolaimidae</taxon>
        <taxon>Panagrolaimus</taxon>
    </lineage>
</organism>
<sequence length="52" mass="5805">RVAAGHKAYETRLRHEQESQDGRGDEVHRGHKHAGDADETNAPETKKQKSQG</sequence>
<evidence type="ECO:0000313" key="2">
    <source>
        <dbReference type="WBParaSite" id="PS1159_v2.g24195.t1"/>
    </source>
</evidence>
<accession>A0AC35G583</accession>
<dbReference type="Proteomes" id="UP000887580">
    <property type="component" value="Unplaced"/>
</dbReference>
<dbReference type="WBParaSite" id="PS1159_v2.g24195.t1">
    <property type="protein sequence ID" value="PS1159_v2.g24195.t1"/>
    <property type="gene ID" value="PS1159_v2.g24195"/>
</dbReference>
<protein>
    <submittedName>
        <fullName evidence="2">Uncharacterized protein</fullName>
    </submittedName>
</protein>
<name>A0AC35G583_9BILA</name>
<proteinExistence type="predicted"/>